<evidence type="ECO:0000259" key="8">
    <source>
        <dbReference type="Pfam" id="PF01281"/>
    </source>
</evidence>
<evidence type="ECO:0000256" key="6">
    <source>
        <dbReference type="ARBA" id="ARBA00035292"/>
    </source>
</evidence>
<dbReference type="InterPro" id="IPR036791">
    <property type="entry name" value="Ribosomal_bL9_C_sf"/>
</dbReference>
<dbReference type="eggNOG" id="COG0359">
    <property type="taxonomic scope" value="Bacteria"/>
</dbReference>
<dbReference type="EMBL" id="FOIL01000024">
    <property type="protein sequence ID" value="SET55275.1"/>
    <property type="molecule type" value="Genomic_DNA"/>
</dbReference>
<evidence type="ECO:0000259" key="9">
    <source>
        <dbReference type="Pfam" id="PF03948"/>
    </source>
</evidence>
<comment type="function">
    <text evidence="7">Binds to the 23S rRNA.</text>
</comment>
<evidence type="ECO:0000313" key="11">
    <source>
        <dbReference type="Proteomes" id="UP000199820"/>
    </source>
</evidence>
<evidence type="ECO:0000256" key="3">
    <source>
        <dbReference type="ARBA" id="ARBA00022884"/>
    </source>
</evidence>
<dbReference type="GO" id="GO:0005840">
    <property type="term" value="C:ribosome"/>
    <property type="evidence" value="ECO:0007669"/>
    <property type="project" value="UniProtKB-KW"/>
</dbReference>
<dbReference type="InterPro" id="IPR020070">
    <property type="entry name" value="Ribosomal_bL9_N"/>
</dbReference>
<dbReference type="PANTHER" id="PTHR21368">
    <property type="entry name" value="50S RIBOSOMAL PROTEIN L9"/>
    <property type="match status" value="1"/>
</dbReference>
<evidence type="ECO:0000256" key="7">
    <source>
        <dbReference type="HAMAP-Rule" id="MF_00503"/>
    </source>
</evidence>
<dbReference type="Pfam" id="PF03948">
    <property type="entry name" value="Ribosomal_L9_C"/>
    <property type="match status" value="1"/>
</dbReference>
<dbReference type="Gene3D" id="3.40.5.10">
    <property type="entry name" value="Ribosomal protein L9, N-terminal domain"/>
    <property type="match status" value="1"/>
</dbReference>
<dbReference type="GO" id="GO:0019843">
    <property type="term" value="F:rRNA binding"/>
    <property type="evidence" value="ECO:0007669"/>
    <property type="project" value="UniProtKB-UniRule"/>
</dbReference>
<dbReference type="InterPro" id="IPR020069">
    <property type="entry name" value="Ribosomal_bL9_C"/>
</dbReference>
<feature type="domain" description="Large ribosomal subunit protein bL9 C-terminal" evidence="9">
    <location>
        <begin position="63"/>
        <end position="147"/>
    </location>
</feature>
<dbReference type="InterPro" id="IPR020594">
    <property type="entry name" value="Ribosomal_bL9_bac/chp"/>
</dbReference>
<dbReference type="Proteomes" id="UP000199820">
    <property type="component" value="Unassembled WGS sequence"/>
</dbReference>
<dbReference type="InterPro" id="IPR009027">
    <property type="entry name" value="Ribosomal_bL9/RNase_H1_N"/>
</dbReference>
<comment type="similarity">
    <text evidence="1 7">Belongs to the bacterial ribosomal protein bL9 family.</text>
</comment>
<dbReference type="STRING" id="1526.SAMN02910262_02524"/>
<protein>
    <recommendedName>
        <fullName evidence="6 7">Large ribosomal subunit protein bL9</fullName>
    </recommendedName>
</protein>
<dbReference type="OrthoDB" id="9788336at2"/>
<dbReference type="InterPro" id="IPR036935">
    <property type="entry name" value="Ribosomal_bL9_N_sf"/>
</dbReference>
<keyword evidence="4 7" id="KW-0689">Ribosomal protein</keyword>
<keyword evidence="2 7" id="KW-0699">rRNA-binding</keyword>
<evidence type="ECO:0000313" key="10">
    <source>
        <dbReference type="EMBL" id="SET55275.1"/>
    </source>
</evidence>
<dbReference type="InterPro" id="IPR000244">
    <property type="entry name" value="Ribosomal_bL9"/>
</dbReference>
<name>A0A1I0FBN9_9FIRM</name>
<dbReference type="HAMAP" id="MF_00503">
    <property type="entry name" value="Ribosomal_bL9"/>
    <property type="match status" value="1"/>
</dbReference>
<keyword evidence="5 7" id="KW-0687">Ribonucleoprotein</keyword>
<dbReference type="NCBIfam" id="TIGR00158">
    <property type="entry name" value="L9"/>
    <property type="match status" value="1"/>
</dbReference>
<proteinExistence type="inferred from homology"/>
<evidence type="ECO:0000256" key="2">
    <source>
        <dbReference type="ARBA" id="ARBA00022730"/>
    </source>
</evidence>
<dbReference type="GO" id="GO:0003735">
    <property type="term" value="F:structural constituent of ribosome"/>
    <property type="evidence" value="ECO:0007669"/>
    <property type="project" value="InterPro"/>
</dbReference>
<dbReference type="Pfam" id="PF01281">
    <property type="entry name" value="Ribosomal_L9_N"/>
    <property type="match status" value="1"/>
</dbReference>
<evidence type="ECO:0000256" key="1">
    <source>
        <dbReference type="ARBA" id="ARBA00010605"/>
    </source>
</evidence>
<dbReference type="GO" id="GO:1990904">
    <property type="term" value="C:ribonucleoprotein complex"/>
    <property type="evidence" value="ECO:0007669"/>
    <property type="project" value="UniProtKB-KW"/>
</dbReference>
<dbReference type="AlphaFoldDB" id="A0A1I0FBN9"/>
<dbReference type="RefSeq" id="WP_074649600.1">
    <property type="nucleotide sequence ID" value="NZ_FOIL01000024.1"/>
</dbReference>
<accession>A0A1I0FBN9</accession>
<dbReference type="GO" id="GO:0006412">
    <property type="term" value="P:translation"/>
    <property type="evidence" value="ECO:0007669"/>
    <property type="project" value="UniProtKB-UniRule"/>
</dbReference>
<reference evidence="11" key="1">
    <citation type="submission" date="2016-10" db="EMBL/GenBank/DDBJ databases">
        <authorList>
            <person name="Varghese N."/>
            <person name="Submissions S."/>
        </authorList>
    </citation>
    <scope>NUCLEOTIDE SEQUENCE [LARGE SCALE GENOMIC DNA]</scope>
    <source>
        <strain evidence="11">KH1P1</strain>
    </source>
</reference>
<keyword evidence="3 7" id="KW-0694">RNA-binding</keyword>
<evidence type="ECO:0000256" key="4">
    <source>
        <dbReference type="ARBA" id="ARBA00022980"/>
    </source>
</evidence>
<organism evidence="10 11">
    <name type="scientific">[Clostridium] aminophilum</name>
    <dbReference type="NCBI Taxonomy" id="1526"/>
    <lineage>
        <taxon>Bacteria</taxon>
        <taxon>Bacillati</taxon>
        <taxon>Bacillota</taxon>
        <taxon>Clostridia</taxon>
        <taxon>Lachnospirales</taxon>
        <taxon>Lachnospiraceae</taxon>
    </lineage>
</organism>
<keyword evidence="11" id="KW-1185">Reference proteome</keyword>
<dbReference type="Gene3D" id="3.10.430.100">
    <property type="entry name" value="Ribosomal protein L9, C-terminal domain"/>
    <property type="match status" value="1"/>
</dbReference>
<gene>
    <name evidence="7" type="primary">rplI</name>
    <name evidence="10" type="ORF">SAMN04487771_102433</name>
</gene>
<evidence type="ECO:0000256" key="5">
    <source>
        <dbReference type="ARBA" id="ARBA00023274"/>
    </source>
</evidence>
<sequence length="148" mass="16052">MQVVLLEDVKSVGKKGDIVKLSDGYARNFIIKKNLGLEATPQNLNDLKLRKANDAKIAAEELAAAKQLAEELSGKKITLAIKAGEGGRAFGSVSTKEIVKAIKDQLGMDIDKKKLILPEPIRSFGVTEVPIRLHRDVTGKLDVHVVEA</sequence>
<feature type="domain" description="Ribosomal protein L9" evidence="8">
    <location>
        <begin position="1"/>
        <end position="47"/>
    </location>
</feature>
<dbReference type="SUPFAM" id="SSF55658">
    <property type="entry name" value="L9 N-domain-like"/>
    <property type="match status" value="1"/>
</dbReference>
<dbReference type="SUPFAM" id="SSF55653">
    <property type="entry name" value="Ribosomal protein L9 C-domain"/>
    <property type="match status" value="1"/>
</dbReference>